<feature type="domain" description="NB-ARC" evidence="8">
    <location>
        <begin position="208"/>
        <end position="368"/>
    </location>
</feature>
<dbReference type="SMART" id="SM00369">
    <property type="entry name" value="LRR_TYP"/>
    <property type="match status" value="3"/>
</dbReference>
<dbReference type="PANTHER" id="PTHR36766">
    <property type="entry name" value="PLANT BROAD-SPECTRUM MILDEW RESISTANCE PROTEIN RPW8"/>
    <property type="match status" value="1"/>
</dbReference>
<dbReference type="GO" id="GO:0005524">
    <property type="term" value="F:ATP binding"/>
    <property type="evidence" value="ECO:0007669"/>
    <property type="project" value="UniProtKB-KW"/>
</dbReference>
<evidence type="ECO:0000259" key="10">
    <source>
        <dbReference type="Pfam" id="PF23559"/>
    </source>
</evidence>
<dbReference type="Pfam" id="PF00931">
    <property type="entry name" value="NB-ARC"/>
    <property type="match status" value="1"/>
</dbReference>
<dbReference type="InterPro" id="IPR002182">
    <property type="entry name" value="NB-ARC"/>
</dbReference>
<evidence type="ECO:0000256" key="5">
    <source>
        <dbReference type="ARBA" id="ARBA00022821"/>
    </source>
</evidence>
<dbReference type="Pfam" id="PF18052">
    <property type="entry name" value="Rx_N"/>
    <property type="match status" value="1"/>
</dbReference>
<keyword evidence="5" id="KW-0611">Plant defense</keyword>
<feature type="domain" description="Disease resistance N-terminal" evidence="9">
    <location>
        <begin position="10"/>
        <end position="85"/>
    </location>
</feature>
<dbReference type="SUPFAM" id="SSF52540">
    <property type="entry name" value="P-loop containing nucleoside triphosphate hydrolases"/>
    <property type="match status" value="1"/>
</dbReference>
<organism evidence="12">
    <name type="scientific">Arundo donax</name>
    <name type="common">Giant reed</name>
    <name type="synonym">Donax arundinaceus</name>
    <dbReference type="NCBI Taxonomy" id="35708"/>
    <lineage>
        <taxon>Eukaryota</taxon>
        <taxon>Viridiplantae</taxon>
        <taxon>Streptophyta</taxon>
        <taxon>Embryophyta</taxon>
        <taxon>Tracheophyta</taxon>
        <taxon>Spermatophyta</taxon>
        <taxon>Magnoliopsida</taxon>
        <taxon>Liliopsida</taxon>
        <taxon>Poales</taxon>
        <taxon>Poaceae</taxon>
        <taxon>PACMAD clade</taxon>
        <taxon>Arundinoideae</taxon>
        <taxon>Arundineae</taxon>
        <taxon>Arundo</taxon>
    </lineage>
</organism>
<keyword evidence="7" id="KW-0175">Coiled coil</keyword>
<dbReference type="InterPro" id="IPR058922">
    <property type="entry name" value="WHD_DRP"/>
</dbReference>
<dbReference type="InterPro" id="IPR036388">
    <property type="entry name" value="WH-like_DNA-bd_sf"/>
</dbReference>
<keyword evidence="3" id="KW-0677">Repeat</keyword>
<dbReference type="InterPro" id="IPR055414">
    <property type="entry name" value="LRR_R13L4/SHOC2-like"/>
</dbReference>
<feature type="domain" description="Disease resistance protein winged helix" evidence="10">
    <location>
        <begin position="455"/>
        <end position="525"/>
    </location>
</feature>
<sequence length="1120" mass="125234">MAAVLDAFASKLADILVGMAKDEVEMLLGVPGEITKLERTLGDLSSILADAERRRIRDSAVERWVRELKDVMYDADDILDLCQIMEGGVDPPSSSTTAPKTTSGCWNISMFFCFRNPVIAQEIGRKIKALNQRLLDIEKRSSRFGFITQAINSTGYSTNKNANSFSNSNRKTGSGVIRSDVVGEKIEQDTKKIVDVLVSKVDAHIGLNKSNVIVAVAITGAGGIGKTTLARVVFNDTRVEENFDKTIWLSVNKEVNQIDVLQNVIAALGSRYTGSMGDKALLESALKEEVRQKKFLLVLDDVWSDSVNIWSEILRVPLSDGAPGSRVLVTTRNDGVARRLKAQYLHRVDKLEGEDAWTLLKMQVVSNENDEIEINELEDIGRKIVERCDGLPLAIKVLGGLLLNISRTRDAWMDVYNHFAWSIAGIDDDDINKAVYLSYEELTSQLKQCFVLCSLFPKGELIRSRVMVQLWIAEGYVHTNISSKLLEDLGLEYYEELISRNLLEPDKGSYGHSACTMHDVVRSFAQYITKDEGVPLGEGQNVKSTVSTSKLRHLSISNDVEWDDWQKQISLRTLMIFGSLVVLKDQWSNLSCLRVLLLHNVNLVELSDSICHLKHLRYLGFRSTSVSTLPQGIGELKFLQAIDLAHCANFSQLPNSMLKLQKLRSLNVRRTAITSVPRGLGKLEDLVEMVGFPTHSDDSADGYCSLEELGPLSKLKLLDISGLERASSGSAAAKAKLSSKHHLTDLNLIFTSRLGGNGEVEDNISEEEHERIEEVLAHLCPPTCIEVLTIQGYFGCGLPKWMRTMSMFRNLRALKLEDYACCVLLPNGLGQLPFLDYLWIQRAPSVQCIGHDLVFPSLGGDGDVKDVTAVITGTRINGMRPHHISRGAGVAFPKLKKLGFQEMLGWTEWDWEQDIAAMPVLEVLVIEGCKLQRLPAGLAHHAGRLTLLRLRNVLYLVCVENFPSLVELELIDSQRLERISNCPSLQKIMIVRCPSLKVLEALPSVRSIEWKDLSAETLPQYLQKARLNKLRLDCSLRLLKLICLRNDASESEWGKIRHAQQLKAYGWESEEDNVDRYIFYTKEPYSFEADMGEPTDESSEDELSPGLMHCLQSIEGMELE</sequence>
<evidence type="ECO:0008006" key="13">
    <source>
        <dbReference type="Google" id="ProtNLM"/>
    </source>
</evidence>
<keyword evidence="4" id="KW-0547">Nucleotide-binding</keyword>
<dbReference type="SUPFAM" id="SSF52058">
    <property type="entry name" value="L domain-like"/>
    <property type="match status" value="1"/>
</dbReference>
<evidence type="ECO:0000256" key="6">
    <source>
        <dbReference type="ARBA" id="ARBA00022840"/>
    </source>
</evidence>
<evidence type="ECO:0000259" key="11">
    <source>
        <dbReference type="Pfam" id="PF23598"/>
    </source>
</evidence>
<evidence type="ECO:0000313" key="12">
    <source>
        <dbReference type="EMBL" id="JAD58209.1"/>
    </source>
</evidence>
<proteinExistence type="inferred from homology"/>
<dbReference type="Gene3D" id="3.40.50.300">
    <property type="entry name" value="P-loop containing nucleotide triphosphate hydrolases"/>
    <property type="match status" value="1"/>
</dbReference>
<keyword evidence="2" id="KW-0433">Leucine-rich repeat</keyword>
<accession>A0A0A9B2J8</accession>
<reference evidence="12" key="1">
    <citation type="submission" date="2014-09" db="EMBL/GenBank/DDBJ databases">
        <authorList>
            <person name="Magalhaes I.L.F."/>
            <person name="Oliveira U."/>
            <person name="Santos F.R."/>
            <person name="Vidigal T.H.D.A."/>
            <person name="Brescovit A.D."/>
            <person name="Santos A.J."/>
        </authorList>
    </citation>
    <scope>NUCLEOTIDE SEQUENCE</scope>
    <source>
        <tissue evidence="12">Shoot tissue taken approximately 20 cm above the soil surface</tissue>
    </source>
</reference>
<evidence type="ECO:0000259" key="8">
    <source>
        <dbReference type="Pfam" id="PF00931"/>
    </source>
</evidence>
<dbReference type="InterPro" id="IPR032675">
    <property type="entry name" value="LRR_dom_sf"/>
</dbReference>
<dbReference type="GO" id="GO:0043531">
    <property type="term" value="F:ADP binding"/>
    <property type="evidence" value="ECO:0007669"/>
    <property type="project" value="InterPro"/>
</dbReference>
<dbReference type="Gene3D" id="1.20.5.4130">
    <property type="match status" value="1"/>
</dbReference>
<evidence type="ECO:0000256" key="3">
    <source>
        <dbReference type="ARBA" id="ARBA00022737"/>
    </source>
</evidence>
<dbReference type="AlphaFoldDB" id="A0A0A9B2J8"/>
<dbReference type="Gene3D" id="3.80.10.10">
    <property type="entry name" value="Ribonuclease Inhibitor"/>
    <property type="match status" value="2"/>
</dbReference>
<dbReference type="InterPro" id="IPR038005">
    <property type="entry name" value="RX-like_CC"/>
</dbReference>
<dbReference type="InterPro" id="IPR003591">
    <property type="entry name" value="Leu-rich_rpt_typical-subtyp"/>
</dbReference>
<evidence type="ECO:0000256" key="1">
    <source>
        <dbReference type="ARBA" id="ARBA00008894"/>
    </source>
</evidence>
<evidence type="ECO:0000259" key="9">
    <source>
        <dbReference type="Pfam" id="PF18052"/>
    </source>
</evidence>
<dbReference type="Pfam" id="PF23598">
    <property type="entry name" value="LRR_14"/>
    <property type="match status" value="1"/>
</dbReference>
<dbReference type="Pfam" id="PF23559">
    <property type="entry name" value="WHD_DRP"/>
    <property type="match status" value="1"/>
</dbReference>
<dbReference type="PANTHER" id="PTHR36766:SF36">
    <property type="entry name" value="AAA+ ATPASE DOMAIN-CONTAINING PROTEIN"/>
    <property type="match status" value="1"/>
</dbReference>
<evidence type="ECO:0000256" key="2">
    <source>
        <dbReference type="ARBA" id="ARBA00022614"/>
    </source>
</evidence>
<feature type="domain" description="Disease resistance R13L4/SHOC-2-like LRR" evidence="11">
    <location>
        <begin position="571"/>
        <end position="858"/>
    </location>
</feature>
<evidence type="ECO:0000256" key="7">
    <source>
        <dbReference type="ARBA" id="ARBA00023054"/>
    </source>
</evidence>
<keyword evidence="6" id="KW-0067">ATP-binding</keyword>
<reference evidence="12" key="2">
    <citation type="journal article" date="2015" name="Data Brief">
        <title>Shoot transcriptome of the giant reed, Arundo donax.</title>
        <authorList>
            <person name="Barrero R.A."/>
            <person name="Guerrero F.D."/>
            <person name="Moolhuijzen P."/>
            <person name="Goolsby J.A."/>
            <person name="Tidwell J."/>
            <person name="Bellgard S.E."/>
            <person name="Bellgard M.I."/>
        </authorList>
    </citation>
    <scope>NUCLEOTIDE SEQUENCE</scope>
    <source>
        <tissue evidence="12">Shoot tissue taken approximately 20 cm above the soil surface</tissue>
    </source>
</reference>
<dbReference type="GO" id="GO:0009626">
    <property type="term" value="P:plant-type hypersensitive response"/>
    <property type="evidence" value="ECO:0007669"/>
    <property type="project" value="UniProtKB-ARBA"/>
</dbReference>
<dbReference type="InterPro" id="IPR041118">
    <property type="entry name" value="Rx_N"/>
</dbReference>
<dbReference type="EMBL" id="GBRH01239686">
    <property type="protein sequence ID" value="JAD58209.1"/>
    <property type="molecule type" value="Transcribed_RNA"/>
</dbReference>
<dbReference type="PRINTS" id="PR00364">
    <property type="entry name" value="DISEASERSIST"/>
</dbReference>
<dbReference type="GO" id="GO:0002758">
    <property type="term" value="P:innate immune response-activating signaling pathway"/>
    <property type="evidence" value="ECO:0007669"/>
    <property type="project" value="UniProtKB-ARBA"/>
</dbReference>
<protein>
    <recommendedName>
        <fullName evidence="13">AAA+ ATPase domain-containing protein</fullName>
    </recommendedName>
</protein>
<evidence type="ECO:0000256" key="4">
    <source>
        <dbReference type="ARBA" id="ARBA00022741"/>
    </source>
</evidence>
<dbReference type="FunFam" id="1.10.10.10:FF:000322">
    <property type="entry name" value="Probable disease resistance protein At1g63360"/>
    <property type="match status" value="1"/>
</dbReference>
<name>A0A0A9B2J8_ARUDO</name>
<comment type="similarity">
    <text evidence="1">Belongs to the disease resistance NB-LRR family.</text>
</comment>
<dbReference type="InterPro" id="IPR027417">
    <property type="entry name" value="P-loop_NTPase"/>
</dbReference>
<dbReference type="GO" id="GO:0042742">
    <property type="term" value="P:defense response to bacterium"/>
    <property type="evidence" value="ECO:0007669"/>
    <property type="project" value="UniProtKB-ARBA"/>
</dbReference>
<dbReference type="CDD" id="cd14798">
    <property type="entry name" value="RX-CC_like"/>
    <property type="match status" value="1"/>
</dbReference>
<dbReference type="Gene3D" id="1.10.10.10">
    <property type="entry name" value="Winged helix-like DNA-binding domain superfamily/Winged helix DNA-binding domain"/>
    <property type="match status" value="1"/>
</dbReference>